<evidence type="ECO:0000313" key="3">
    <source>
        <dbReference type="Proteomes" id="UP000595437"/>
    </source>
</evidence>
<evidence type="ECO:0000256" key="1">
    <source>
        <dbReference type="SAM" id="MobiDB-lite"/>
    </source>
</evidence>
<gene>
    <name evidence="2" type="ORF">FKW44_014773</name>
</gene>
<accession>A0A7T8H002</accession>
<feature type="region of interest" description="Disordered" evidence="1">
    <location>
        <begin position="1"/>
        <end position="22"/>
    </location>
</feature>
<evidence type="ECO:0000313" key="2">
    <source>
        <dbReference type="EMBL" id="QQP40651.1"/>
    </source>
</evidence>
<dbReference type="AlphaFoldDB" id="A0A7T8H002"/>
<name>A0A7T8H002_CALRO</name>
<dbReference type="Proteomes" id="UP000595437">
    <property type="component" value="Chromosome 10"/>
</dbReference>
<organism evidence="2 3">
    <name type="scientific">Caligus rogercresseyi</name>
    <name type="common">Sea louse</name>
    <dbReference type="NCBI Taxonomy" id="217165"/>
    <lineage>
        <taxon>Eukaryota</taxon>
        <taxon>Metazoa</taxon>
        <taxon>Ecdysozoa</taxon>
        <taxon>Arthropoda</taxon>
        <taxon>Crustacea</taxon>
        <taxon>Multicrustacea</taxon>
        <taxon>Hexanauplia</taxon>
        <taxon>Copepoda</taxon>
        <taxon>Siphonostomatoida</taxon>
        <taxon>Caligidae</taxon>
        <taxon>Caligus</taxon>
    </lineage>
</organism>
<reference evidence="3" key="1">
    <citation type="submission" date="2021-01" db="EMBL/GenBank/DDBJ databases">
        <title>Caligus Genome Assembly.</title>
        <authorList>
            <person name="Gallardo-Escarate C."/>
        </authorList>
    </citation>
    <scope>NUCLEOTIDE SEQUENCE [LARGE SCALE GENOMIC DNA]</scope>
</reference>
<protein>
    <submittedName>
        <fullName evidence="2">Uncharacterized protein</fullName>
    </submittedName>
</protein>
<keyword evidence="3" id="KW-1185">Reference proteome</keyword>
<sequence length="87" mass="8974">MAEDGNGLARTGLKRGQKGPAFQGQSIDVGLSVLGLAVREQSAKPFTQKPKPLLGQSSPGQALCLWSNGIWATGLEPSKQGGDSSPL</sequence>
<proteinExistence type="predicted"/>
<dbReference type="EMBL" id="CP045899">
    <property type="protein sequence ID" value="QQP40651.1"/>
    <property type="molecule type" value="Genomic_DNA"/>
</dbReference>